<feature type="region of interest" description="Disordered" evidence="1">
    <location>
        <begin position="150"/>
        <end position="169"/>
    </location>
</feature>
<proteinExistence type="predicted"/>
<organism evidence="2 3">
    <name type="scientific">Streptomyces vastus</name>
    <dbReference type="NCBI Taxonomy" id="285451"/>
    <lineage>
        <taxon>Bacteria</taxon>
        <taxon>Bacillati</taxon>
        <taxon>Actinomycetota</taxon>
        <taxon>Actinomycetes</taxon>
        <taxon>Kitasatosporales</taxon>
        <taxon>Streptomycetaceae</taxon>
        <taxon>Streptomyces</taxon>
    </lineage>
</organism>
<keyword evidence="3" id="KW-1185">Reference proteome</keyword>
<evidence type="ECO:0000313" key="3">
    <source>
        <dbReference type="Proteomes" id="UP001500151"/>
    </source>
</evidence>
<accession>A0ABN3RWG3</accession>
<dbReference type="Proteomes" id="UP001500151">
    <property type="component" value="Unassembled WGS sequence"/>
</dbReference>
<gene>
    <name evidence="2" type="ORF">GCM10010307_81660</name>
</gene>
<comment type="caution">
    <text evidence="2">The sequence shown here is derived from an EMBL/GenBank/DDBJ whole genome shotgun (WGS) entry which is preliminary data.</text>
</comment>
<protein>
    <submittedName>
        <fullName evidence="2">Uncharacterized protein</fullName>
    </submittedName>
</protein>
<name>A0ABN3RWG3_9ACTN</name>
<reference evidence="2 3" key="1">
    <citation type="journal article" date="2019" name="Int. J. Syst. Evol. Microbiol.">
        <title>The Global Catalogue of Microorganisms (GCM) 10K type strain sequencing project: providing services to taxonomists for standard genome sequencing and annotation.</title>
        <authorList>
            <consortium name="The Broad Institute Genomics Platform"/>
            <consortium name="The Broad Institute Genome Sequencing Center for Infectious Disease"/>
            <person name="Wu L."/>
            <person name="Ma J."/>
        </authorList>
    </citation>
    <scope>NUCLEOTIDE SEQUENCE [LARGE SCALE GENOMIC DNA]</scope>
    <source>
        <strain evidence="2 3">JCM 4524</strain>
    </source>
</reference>
<dbReference type="EMBL" id="BAAASJ010000122">
    <property type="protein sequence ID" value="GAA2662528.1"/>
    <property type="molecule type" value="Genomic_DNA"/>
</dbReference>
<evidence type="ECO:0000313" key="2">
    <source>
        <dbReference type="EMBL" id="GAA2662528.1"/>
    </source>
</evidence>
<evidence type="ECO:0000256" key="1">
    <source>
        <dbReference type="SAM" id="MobiDB-lite"/>
    </source>
</evidence>
<sequence length="169" mass="16698">MVVDGGVDEVEAHGAACGPAGLAAQRLVPAAVGDPAELFDVDVDQFAGPVAFVAADDLAGGPVQEGQAVQAVPGEDAVHGRGGQAQDRADAGRAELAVLPKTAHAGLDRPRPAVRCRARTAGPVVQSLLAFGPPAAHPLVSGDAGDAHLGGDMRDGASGADTFDSSCLP</sequence>